<feature type="short sequence motif" description="HXTX 2" evidence="2">
    <location>
        <begin position="121"/>
        <end position="124"/>
    </location>
</feature>
<feature type="active site" description="Proton acceptor" evidence="2">
    <location>
        <position position="121"/>
    </location>
</feature>
<comment type="caution">
    <text evidence="3">The sequence shown here is derived from an EMBL/GenBank/DDBJ whole genome shotgun (WGS) entry which is preliminary data.</text>
</comment>
<dbReference type="PANTHER" id="PTHR35561">
    <property type="entry name" value="RNA 2',3'-CYCLIC PHOSPHODIESTERASE"/>
    <property type="match status" value="1"/>
</dbReference>
<gene>
    <name evidence="3" type="primary">thpR</name>
    <name evidence="3" type="ORF">ACFOOL_05070</name>
</gene>
<evidence type="ECO:0000313" key="4">
    <source>
        <dbReference type="Proteomes" id="UP001595613"/>
    </source>
</evidence>
<reference evidence="4" key="1">
    <citation type="journal article" date="2019" name="Int. J. Syst. Evol. Microbiol.">
        <title>The Global Catalogue of Microorganisms (GCM) 10K type strain sequencing project: providing services to taxonomists for standard genome sequencing and annotation.</title>
        <authorList>
            <consortium name="The Broad Institute Genomics Platform"/>
            <consortium name="The Broad Institute Genome Sequencing Center for Infectious Disease"/>
            <person name="Wu L."/>
            <person name="Ma J."/>
        </authorList>
    </citation>
    <scope>NUCLEOTIDE SEQUENCE [LARGE SCALE GENOMIC DNA]</scope>
    <source>
        <strain evidence="4">KCTC 42281</strain>
    </source>
</reference>
<comment type="function">
    <text evidence="2">Hydrolyzes RNA 2',3'-cyclic phosphodiester to an RNA 2'-phosphomonoester.</text>
</comment>
<organism evidence="3 4">
    <name type="scientific">Devosia honganensis</name>
    <dbReference type="NCBI Taxonomy" id="1610527"/>
    <lineage>
        <taxon>Bacteria</taxon>
        <taxon>Pseudomonadati</taxon>
        <taxon>Pseudomonadota</taxon>
        <taxon>Alphaproteobacteria</taxon>
        <taxon>Hyphomicrobiales</taxon>
        <taxon>Devosiaceae</taxon>
        <taxon>Devosia</taxon>
    </lineage>
</organism>
<protein>
    <recommendedName>
        <fullName evidence="2">RNA 2',3'-cyclic phosphodiesterase</fullName>
        <shortName evidence="2">RNA 2',3'-CPDase</shortName>
        <ecNumber evidence="2">3.1.4.58</ecNumber>
    </recommendedName>
</protein>
<feature type="active site" description="Proton donor" evidence="2">
    <location>
        <position position="37"/>
    </location>
</feature>
<dbReference type="EC" id="3.1.4.58" evidence="2"/>
<dbReference type="Gene3D" id="3.90.1140.10">
    <property type="entry name" value="Cyclic phosphodiesterase"/>
    <property type="match status" value="1"/>
</dbReference>
<dbReference type="NCBIfam" id="TIGR02258">
    <property type="entry name" value="2_5_ligase"/>
    <property type="match status" value="1"/>
</dbReference>
<sequence>MPRLFTGLEIPADVEFALSLKRGGLFGARWIDPENYHITLRFIGDVDGQTADEVASGLDRLSNSLQFPVRLTHLDIFGGDKPRSLFAGVEPSVALTRLQAAHERVLQQIGLAPEGRKFVPHVTLARLRGTAPEDVARFIAEAPRFEALSFVPARFVLFSSRDSVGGGPYLVEQGYPLAA</sequence>
<dbReference type="RefSeq" id="WP_380095462.1">
    <property type="nucleotide sequence ID" value="NZ_JBHRYD010000001.1"/>
</dbReference>
<dbReference type="EMBL" id="JBHRYD010000001">
    <property type="protein sequence ID" value="MFC3704123.1"/>
    <property type="molecule type" value="Genomic_DNA"/>
</dbReference>
<keyword evidence="1 2" id="KW-0378">Hydrolase</keyword>
<dbReference type="InterPro" id="IPR004175">
    <property type="entry name" value="RNA_CPDase"/>
</dbReference>
<evidence type="ECO:0000313" key="3">
    <source>
        <dbReference type="EMBL" id="MFC3704123.1"/>
    </source>
</evidence>
<feature type="short sequence motif" description="HXTX 1" evidence="2">
    <location>
        <begin position="37"/>
        <end position="40"/>
    </location>
</feature>
<dbReference type="PANTHER" id="PTHR35561:SF1">
    <property type="entry name" value="RNA 2',3'-CYCLIC PHOSPHODIESTERASE"/>
    <property type="match status" value="1"/>
</dbReference>
<dbReference type="InterPro" id="IPR009097">
    <property type="entry name" value="Cyclic_Pdiesterase"/>
</dbReference>
<comment type="similarity">
    <text evidence="2">Belongs to the 2H phosphoesterase superfamily. ThpR family.</text>
</comment>
<dbReference type="Proteomes" id="UP001595613">
    <property type="component" value="Unassembled WGS sequence"/>
</dbReference>
<comment type="catalytic activity">
    <reaction evidence="2">
        <text>a 3'-end 2',3'-cyclophospho-ribonucleotide-RNA + H2O = a 3'-end 2'-phospho-ribonucleotide-RNA + H(+)</text>
        <dbReference type="Rhea" id="RHEA:11828"/>
        <dbReference type="Rhea" id="RHEA-COMP:10464"/>
        <dbReference type="Rhea" id="RHEA-COMP:17353"/>
        <dbReference type="ChEBI" id="CHEBI:15377"/>
        <dbReference type="ChEBI" id="CHEBI:15378"/>
        <dbReference type="ChEBI" id="CHEBI:83064"/>
        <dbReference type="ChEBI" id="CHEBI:173113"/>
        <dbReference type="EC" id="3.1.4.58"/>
    </reaction>
</comment>
<name>A0ABV7WXV1_9HYPH</name>
<dbReference type="Pfam" id="PF13563">
    <property type="entry name" value="2_5_RNA_ligase2"/>
    <property type="match status" value="1"/>
</dbReference>
<evidence type="ECO:0000256" key="2">
    <source>
        <dbReference type="HAMAP-Rule" id="MF_01940"/>
    </source>
</evidence>
<accession>A0ABV7WXV1</accession>
<evidence type="ECO:0000256" key="1">
    <source>
        <dbReference type="ARBA" id="ARBA00022801"/>
    </source>
</evidence>
<proteinExistence type="inferred from homology"/>
<dbReference type="HAMAP" id="MF_01940">
    <property type="entry name" value="RNA_CPDase"/>
    <property type="match status" value="1"/>
</dbReference>
<dbReference type="SUPFAM" id="SSF55144">
    <property type="entry name" value="LigT-like"/>
    <property type="match status" value="1"/>
</dbReference>
<keyword evidence="4" id="KW-1185">Reference proteome</keyword>